<keyword evidence="1" id="KW-0472">Membrane</keyword>
<feature type="transmembrane region" description="Helical" evidence="1">
    <location>
        <begin position="319"/>
        <end position="341"/>
    </location>
</feature>
<protein>
    <recommendedName>
        <fullName evidence="4">Patatin-like phospholipase</fullName>
    </recommendedName>
</protein>
<feature type="transmembrane region" description="Helical" evidence="1">
    <location>
        <begin position="164"/>
        <end position="184"/>
    </location>
</feature>
<dbReference type="Proteomes" id="UP000541857">
    <property type="component" value="Unassembled WGS sequence"/>
</dbReference>
<dbReference type="AlphaFoldDB" id="A0A7W2M4H5"/>
<reference evidence="2 3" key="1">
    <citation type="submission" date="2020-07" db="EMBL/GenBank/DDBJ databases">
        <title>Bacterium isolated from marine sediment.</title>
        <authorList>
            <person name="Shang D."/>
        </authorList>
    </citation>
    <scope>NUCLEOTIDE SEQUENCE [LARGE SCALE GENOMIC DNA]</scope>
    <source>
        <strain evidence="2 3">F6074</strain>
    </source>
</reference>
<keyword evidence="1" id="KW-0812">Transmembrane</keyword>
<proteinExistence type="predicted"/>
<evidence type="ECO:0000313" key="3">
    <source>
        <dbReference type="Proteomes" id="UP000541857"/>
    </source>
</evidence>
<evidence type="ECO:0000313" key="2">
    <source>
        <dbReference type="EMBL" id="MBA6152462.1"/>
    </source>
</evidence>
<keyword evidence="1" id="KW-1133">Transmembrane helix</keyword>
<evidence type="ECO:0008006" key="4">
    <source>
        <dbReference type="Google" id="ProtNLM"/>
    </source>
</evidence>
<evidence type="ECO:0000256" key="1">
    <source>
        <dbReference type="SAM" id="Phobius"/>
    </source>
</evidence>
<dbReference type="RefSeq" id="WP_182204100.1">
    <property type="nucleotide sequence ID" value="NZ_JACGLT010000004.1"/>
</dbReference>
<organism evidence="2 3">
    <name type="scientific">Gelidibacter maritimus</name>
    <dbReference type="NCBI Taxonomy" id="2761487"/>
    <lineage>
        <taxon>Bacteria</taxon>
        <taxon>Pseudomonadati</taxon>
        <taxon>Bacteroidota</taxon>
        <taxon>Flavobacteriia</taxon>
        <taxon>Flavobacteriales</taxon>
        <taxon>Flavobacteriaceae</taxon>
        <taxon>Gelidibacter</taxon>
    </lineage>
</organism>
<keyword evidence="3" id="KW-1185">Reference proteome</keyword>
<name>A0A7W2M4H5_9FLAO</name>
<feature type="transmembrane region" description="Helical" evidence="1">
    <location>
        <begin position="288"/>
        <end position="313"/>
    </location>
</feature>
<gene>
    <name evidence="2" type="ORF">H3Z82_06965</name>
</gene>
<feature type="transmembrane region" description="Helical" evidence="1">
    <location>
        <begin position="64"/>
        <end position="82"/>
    </location>
</feature>
<dbReference type="EMBL" id="JACGLT010000004">
    <property type="protein sequence ID" value="MBA6152462.1"/>
    <property type="molecule type" value="Genomic_DNA"/>
</dbReference>
<accession>A0A7W2M4H5</accession>
<feature type="transmembrane region" description="Helical" evidence="1">
    <location>
        <begin position="393"/>
        <end position="410"/>
    </location>
</feature>
<feature type="transmembrane region" description="Helical" evidence="1">
    <location>
        <begin position="130"/>
        <end position="148"/>
    </location>
</feature>
<comment type="caution">
    <text evidence="2">The sequence shown here is derived from an EMBL/GenBank/DDBJ whole genome shotgun (WGS) entry which is preliminary data.</text>
</comment>
<feature type="transmembrane region" description="Helical" evidence="1">
    <location>
        <begin position="214"/>
        <end position="240"/>
    </location>
</feature>
<feature type="transmembrane region" description="Helical" evidence="1">
    <location>
        <begin position="32"/>
        <end position="52"/>
    </location>
</feature>
<sequence>MFINNLKALVQRLLVFVDNVISSFGKFGKSSYLSLLFLGIILLLVQAMEQANTLLVDMIEHDKVSLICCFILISVFASVLSHYPRYIYYAENINDSRDDHQWYAYKWLGYTIFIFSKIDRAYKQDYKAKFFRHCLGLIIFIIWHYYIYQTFYPKLIFGDYKIEFFQTMSLLFTVIPAIILIVLLDRFDNYQDRIINGEDDDEEVIKAKDEKKKFVTLGVTALLLSMGIVIVFAVLLIVSLKFNFTGYWLLQIFTFLLALMYILFRVFRVQVITVYYKLHDLSSSVGYLRYYFVFAVVVALFLIYSNLAVYFNWKLSNAMLILLGYLFIFYYIVACLVKYYFMLSIFDTQKKDLEANPHVTPKSYLYTSGVKKENRHHLVPLTEQKAFSQRRRLVASVITMVVIVLGIISLNSESAIHELKVYEKAQNEEVMDMKAFKMRLRERTQKPLFFVASHGGGLKANIWTMKVLNEIQMKTEGEFLNQTISFSGASGGMMGLSLYSVLSGEYTGDFNAIGAKIDEVATENFASKDLALTFGFDGFRKLFPFNKLGKYRDRSYYAMVTYRNILENETGRTLDSLSFNAYWKTNIFDNKNQYFPSLIINTAKTNGRRGVFYSVKYPKDSTLFYNSDNLSQLHNGAIAFYEAVSSTNRFPALSPAAKIKNYGHYIDAGAIDNSGLLSSIDLHNYLLKDSTLNTTKKVFVEIINGRNNYIWHLIQKFKKEKDVDHFFIEEKEQDNIVADLKTGLNLDKIPNYLSDFLNDWSKNPLVSYIPIYLPFQIELKEVEAYLGGKLIDSDQIIELNYFLDRQNAKVKKQINDNGSVWQTYEPTLARHLSKSTIAYYDRVIQSELITDQIEEITAELKTKTHRP</sequence>
<feature type="transmembrane region" description="Helical" evidence="1">
    <location>
        <begin position="246"/>
        <end position="267"/>
    </location>
</feature>